<dbReference type="Proteomes" id="UP000094067">
    <property type="component" value="Unassembled WGS sequence"/>
</dbReference>
<dbReference type="Pfam" id="PF01547">
    <property type="entry name" value="SBP_bac_1"/>
    <property type="match status" value="1"/>
</dbReference>
<dbReference type="RefSeq" id="WP_069151202.1">
    <property type="nucleotide sequence ID" value="NZ_MCGH01000001.1"/>
</dbReference>
<dbReference type="InterPro" id="IPR050490">
    <property type="entry name" value="Bact_solute-bd_prot1"/>
</dbReference>
<dbReference type="EMBL" id="MCGH01000001">
    <property type="protein sequence ID" value="ODM08997.1"/>
    <property type="molecule type" value="Genomic_DNA"/>
</dbReference>
<evidence type="ECO:0000313" key="2">
    <source>
        <dbReference type="EMBL" id="ODM08997.1"/>
    </source>
</evidence>
<evidence type="ECO:0000256" key="1">
    <source>
        <dbReference type="SAM" id="SignalP"/>
    </source>
</evidence>
<proteinExistence type="predicted"/>
<reference evidence="2 3" key="1">
    <citation type="submission" date="2016-07" db="EMBL/GenBank/DDBJ databases">
        <title>Characterization of isolates of Eisenbergiella tayi derived from blood cultures, using whole genome sequencing.</title>
        <authorList>
            <person name="Burdz T."/>
            <person name="Wiebe D."/>
            <person name="Huynh C."/>
            <person name="Bernard K."/>
        </authorList>
    </citation>
    <scope>NUCLEOTIDE SEQUENCE [LARGE SCALE GENOMIC DNA]</scope>
    <source>
        <strain evidence="2 3">NML 110608</strain>
    </source>
</reference>
<comment type="caution">
    <text evidence="2">The sequence shown here is derived from an EMBL/GenBank/DDBJ whole genome shotgun (WGS) entry which is preliminary data.</text>
</comment>
<feature type="signal peptide" evidence="1">
    <location>
        <begin position="1"/>
        <end position="20"/>
    </location>
</feature>
<dbReference type="Gene3D" id="3.40.190.10">
    <property type="entry name" value="Periplasmic binding protein-like II"/>
    <property type="match status" value="2"/>
</dbReference>
<dbReference type="PATRIC" id="fig|1432052.4.peg.704"/>
<dbReference type="AlphaFoldDB" id="A0A1E3AJX9"/>
<gene>
    <name evidence="2" type="primary">msmE_7</name>
    <name evidence="2" type="ORF">BEI61_00626</name>
</gene>
<dbReference type="PANTHER" id="PTHR43649:SF12">
    <property type="entry name" value="DIACETYLCHITOBIOSE BINDING PROTEIN DASA"/>
    <property type="match status" value="1"/>
</dbReference>
<dbReference type="PANTHER" id="PTHR43649">
    <property type="entry name" value="ARABINOSE-BINDING PROTEIN-RELATED"/>
    <property type="match status" value="1"/>
</dbReference>
<feature type="chain" id="PRO_5039104529" evidence="1">
    <location>
        <begin position="21"/>
        <end position="441"/>
    </location>
</feature>
<protein>
    <submittedName>
        <fullName evidence="2">Multiple sugar-binding protein</fullName>
    </submittedName>
</protein>
<dbReference type="SUPFAM" id="SSF53850">
    <property type="entry name" value="Periplasmic binding protein-like II"/>
    <property type="match status" value="1"/>
</dbReference>
<sequence length="441" mass="47825">MKKKAVSILLSLIMTASLLAGCGTKDSVSDSGNSQGGQSSQSSSAEEKTLTFWSIATESDNMHSSYLKAIEEWESNHEGYKIKFETFENQAYKTKIKSAVAANELPDLFFTFGGGFSQPFAESGKVLPLDDYYANYKDQLPAAALKNQTYDGKIYGSTFTTPVSVMFYNKKIFEENNLAVPTTYDELLAAVNTLKAAGITPISTSVKDTWVLGMLHDGLTLKSAGPTKLQNALLKQEGQSYNDPDMLQSAKAIVELNEAGAFEEGATGLSNDEAVQPFLDGQAAMFFTGSWLGGDINTRSYDKEAFGVAPIPVVNSDNATLGDFMGGASDTIMVAKSTKYPEVACDAAFEIAKYISKNAYLEGVAIPAWNIDYDDSAVEPMTKEIAGYTTKANSFTLWFDTLIPAEDANKYLELLQQLYSGGITPEDYVKAMADQLDSTKE</sequence>
<name>A0A1E3AJX9_9FIRM</name>
<dbReference type="PROSITE" id="PS51257">
    <property type="entry name" value="PROKAR_LIPOPROTEIN"/>
    <property type="match status" value="1"/>
</dbReference>
<dbReference type="InterPro" id="IPR006059">
    <property type="entry name" value="SBP"/>
</dbReference>
<evidence type="ECO:0000313" key="3">
    <source>
        <dbReference type="Proteomes" id="UP000094067"/>
    </source>
</evidence>
<keyword evidence="1" id="KW-0732">Signal</keyword>
<organism evidence="2 3">
    <name type="scientific">Eisenbergiella tayi</name>
    <dbReference type="NCBI Taxonomy" id="1432052"/>
    <lineage>
        <taxon>Bacteria</taxon>
        <taxon>Bacillati</taxon>
        <taxon>Bacillota</taxon>
        <taxon>Clostridia</taxon>
        <taxon>Lachnospirales</taxon>
        <taxon>Lachnospiraceae</taxon>
        <taxon>Eisenbergiella</taxon>
    </lineage>
</organism>
<accession>A0A1E3AJX9</accession>